<feature type="non-terminal residue" evidence="1">
    <location>
        <position position="76"/>
    </location>
</feature>
<sequence>MISDTTIRKLVDYISLNACSVNSSGLYNGKSGISLALFETAKCLQDTEIEDKAFSLFQESLIRKTNDYGFENGMSG</sequence>
<dbReference type="SUPFAM" id="SSF158745">
    <property type="entry name" value="LanC-like"/>
    <property type="match status" value="1"/>
</dbReference>
<reference evidence="1 2" key="1">
    <citation type="journal article" date="2019" name="Nat. Med.">
        <title>A library of human gut bacterial isolates paired with longitudinal multiomics data enables mechanistic microbiome research.</title>
        <authorList>
            <person name="Poyet M."/>
            <person name="Groussin M."/>
            <person name="Gibbons S.M."/>
            <person name="Avila-Pacheco J."/>
            <person name="Jiang X."/>
            <person name="Kearney S.M."/>
            <person name="Perrotta A.R."/>
            <person name="Berdy B."/>
            <person name="Zhao S."/>
            <person name="Lieberman T.D."/>
            <person name="Swanson P.K."/>
            <person name="Smith M."/>
            <person name="Roesemann S."/>
            <person name="Alexander J.E."/>
            <person name="Rich S.A."/>
            <person name="Livny J."/>
            <person name="Vlamakis H."/>
            <person name="Clish C."/>
            <person name="Bullock K."/>
            <person name="Deik A."/>
            <person name="Scott J."/>
            <person name="Pierce K.A."/>
            <person name="Xavier R.J."/>
            <person name="Alm E.J."/>
        </authorList>
    </citation>
    <scope>NUCLEOTIDE SEQUENCE [LARGE SCALE GENOMIC DNA]</scope>
    <source>
        <strain evidence="1 2">BIOML-A37</strain>
    </source>
</reference>
<organism evidence="1 2">
    <name type="scientific">Bacteroides uniformis</name>
    <dbReference type="NCBI Taxonomy" id="820"/>
    <lineage>
        <taxon>Bacteria</taxon>
        <taxon>Pseudomonadati</taxon>
        <taxon>Bacteroidota</taxon>
        <taxon>Bacteroidia</taxon>
        <taxon>Bacteroidales</taxon>
        <taxon>Bacteroidaceae</taxon>
        <taxon>Bacteroides</taxon>
    </lineage>
</organism>
<dbReference type="Proteomes" id="UP000438773">
    <property type="component" value="Unassembled WGS sequence"/>
</dbReference>
<protein>
    <recommendedName>
        <fullName evidence="3">Lanthionine synthetase C-like protein</fullName>
    </recommendedName>
</protein>
<proteinExistence type="predicted"/>
<evidence type="ECO:0000313" key="1">
    <source>
        <dbReference type="EMBL" id="KAB4115385.1"/>
    </source>
</evidence>
<dbReference type="AlphaFoldDB" id="A0A6I0JG02"/>
<gene>
    <name evidence="1" type="ORF">GAQ75_23975</name>
</gene>
<name>A0A6I0JG02_BACUN</name>
<accession>A0A6I0JG02</accession>
<evidence type="ECO:0008006" key="3">
    <source>
        <dbReference type="Google" id="ProtNLM"/>
    </source>
</evidence>
<comment type="caution">
    <text evidence="1">The sequence shown here is derived from an EMBL/GenBank/DDBJ whole genome shotgun (WGS) entry which is preliminary data.</text>
</comment>
<evidence type="ECO:0000313" key="2">
    <source>
        <dbReference type="Proteomes" id="UP000438773"/>
    </source>
</evidence>
<dbReference type="EMBL" id="WCUQ01000174">
    <property type="protein sequence ID" value="KAB4115385.1"/>
    <property type="molecule type" value="Genomic_DNA"/>
</dbReference>
<dbReference type="Gene3D" id="1.50.10.20">
    <property type="match status" value="1"/>
</dbReference>